<dbReference type="GO" id="GO:0070004">
    <property type="term" value="F:cysteine-type exopeptidase activity"/>
    <property type="evidence" value="ECO:0007669"/>
    <property type="project" value="InterPro"/>
</dbReference>
<accession>A0A1J1IC55</accession>
<keyword evidence="3" id="KW-1185">Reference proteome</keyword>
<dbReference type="GO" id="GO:0016805">
    <property type="term" value="F:dipeptidase activity"/>
    <property type="evidence" value="ECO:0007669"/>
    <property type="project" value="InterPro"/>
</dbReference>
<dbReference type="AlphaFoldDB" id="A0A1J1IC55"/>
<organism evidence="2 3">
    <name type="scientific">Clunio marinus</name>
    <dbReference type="NCBI Taxonomy" id="568069"/>
    <lineage>
        <taxon>Eukaryota</taxon>
        <taxon>Metazoa</taxon>
        <taxon>Ecdysozoa</taxon>
        <taxon>Arthropoda</taxon>
        <taxon>Hexapoda</taxon>
        <taxon>Insecta</taxon>
        <taxon>Pterygota</taxon>
        <taxon>Neoptera</taxon>
        <taxon>Endopterygota</taxon>
        <taxon>Diptera</taxon>
        <taxon>Nematocera</taxon>
        <taxon>Chironomoidea</taxon>
        <taxon>Chironomidae</taxon>
        <taxon>Clunio</taxon>
    </lineage>
</organism>
<proteinExistence type="inferred from homology"/>
<dbReference type="EMBL" id="CVRI01000047">
    <property type="protein sequence ID" value="CRK97140.1"/>
    <property type="molecule type" value="Genomic_DNA"/>
</dbReference>
<dbReference type="GO" id="GO:0006508">
    <property type="term" value="P:proteolysis"/>
    <property type="evidence" value="ECO:0007669"/>
    <property type="project" value="InterPro"/>
</dbReference>
<dbReference type="PANTHER" id="PTHR12994">
    <property type="entry name" value="SECERNIN"/>
    <property type="match status" value="1"/>
</dbReference>
<sequence length="342" mass="38214">MSEVFVVFPPAINNGVIYGRNSFSFCCKEILFFSPNDGTVKCQSTDIPKESNTFGYILNGTCGANDQKISISTLFADNKPAEGLSALDLTKLALERSDSAEKAVEVISTLIDKYNKDESVDISPKYAFFICDIKEAYVMNIVGKLWAAERITEGCRAFGKGFAVTTKIDKKSQELEDKLKEIALFDGSSELNFSQTFSMEVAEIKWPNDEPVSGFSAQKMFEVLRSSAECSETIASSFVSVLKESVAVHWFTGTPDPRESVFKPFIFTNDARISTLTALKEDDETPLRKLHENRKWDQVGELLKSLEKSCVDEIDGYVENAPTDELNELLKDCVEAEVKFYR</sequence>
<evidence type="ECO:0000313" key="3">
    <source>
        <dbReference type="Proteomes" id="UP000183832"/>
    </source>
</evidence>
<name>A0A1J1IC55_9DIPT</name>
<dbReference type="InterPro" id="IPR005322">
    <property type="entry name" value="Peptidase_C69"/>
</dbReference>
<dbReference type="STRING" id="568069.A0A1J1IC55"/>
<gene>
    <name evidence="2" type="primary">putative Secernin-3</name>
    <name evidence="2" type="ORF">CLUMA_CG010537</name>
</gene>
<dbReference type="PANTHER" id="PTHR12994:SF17">
    <property type="entry name" value="LD30995P"/>
    <property type="match status" value="1"/>
</dbReference>
<protein>
    <submittedName>
        <fullName evidence="2">CLUMA_CG010537, isoform A</fullName>
    </submittedName>
</protein>
<evidence type="ECO:0000256" key="1">
    <source>
        <dbReference type="ARBA" id="ARBA00005705"/>
    </source>
</evidence>
<reference evidence="2 3" key="1">
    <citation type="submission" date="2015-04" db="EMBL/GenBank/DDBJ databases">
        <authorList>
            <person name="Syromyatnikov M.Y."/>
            <person name="Popov V.N."/>
        </authorList>
    </citation>
    <scope>NUCLEOTIDE SEQUENCE [LARGE SCALE GENOMIC DNA]</scope>
</reference>
<evidence type="ECO:0000313" key="2">
    <source>
        <dbReference type="EMBL" id="CRK97140.1"/>
    </source>
</evidence>
<dbReference type="OrthoDB" id="5175656at2759"/>
<dbReference type="Proteomes" id="UP000183832">
    <property type="component" value="Unassembled WGS sequence"/>
</dbReference>
<comment type="similarity">
    <text evidence="1">Belongs to the peptidase C69 family. Secernin subfamily.</text>
</comment>